<dbReference type="Proteomes" id="UP000253204">
    <property type="component" value="Unassembled WGS sequence"/>
</dbReference>
<evidence type="ECO:0000313" key="9">
    <source>
        <dbReference type="EMBL" id="RCV86872.1"/>
    </source>
</evidence>
<feature type="compositionally biased region" description="Basic and acidic residues" evidence="7">
    <location>
        <begin position="459"/>
        <end position="474"/>
    </location>
</feature>
<feature type="transmembrane region" description="Helical" evidence="8">
    <location>
        <begin position="359"/>
        <end position="383"/>
    </location>
</feature>
<feature type="transmembrane region" description="Helical" evidence="8">
    <location>
        <begin position="95"/>
        <end position="114"/>
    </location>
</feature>
<dbReference type="InterPro" id="IPR006043">
    <property type="entry name" value="NCS2"/>
</dbReference>
<keyword evidence="4 8" id="KW-0812">Transmembrane</keyword>
<proteinExistence type="inferred from homology"/>
<keyword evidence="3" id="KW-0813">Transport</keyword>
<dbReference type="InterPro" id="IPR006042">
    <property type="entry name" value="Xan_ur_permease"/>
</dbReference>
<comment type="similarity">
    <text evidence="2">Belongs to the nucleobase:cation symporter-2 (NCS2) (TC 2.A.40) family.</text>
</comment>
<gene>
    <name evidence="9" type="ORF">DU506_17645</name>
</gene>
<evidence type="ECO:0000256" key="2">
    <source>
        <dbReference type="ARBA" id="ARBA00008821"/>
    </source>
</evidence>
<comment type="subcellular location">
    <subcellularLocation>
        <location evidence="1">Membrane</location>
        <topology evidence="1">Multi-pass membrane protein</topology>
    </subcellularLocation>
</comment>
<dbReference type="Pfam" id="PF00860">
    <property type="entry name" value="Xan_ur_permease"/>
    <property type="match status" value="1"/>
</dbReference>
<dbReference type="AlphaFoldDB" id="A0A368TRX0"/>
<dbReference type="GO" id="GO:0042907">
    <property type="term" value="F:xanthine transmembrane transporter activity"/>
    <property type="evidence" value="ECO:0007669"/>
    <property type="project" value="TreeGrafter"/>
</dbReference>
<dbReference type="PROSITE" id="PS01116">
    <property type="entry name" value="XANTH_URACIL_PERMASE"/>
    <property type="match status" value="1"/>
</dbReference>
<name>A0A368TRX0_9GAMM</name>
<dbReference type="PANTHER" id="PTHR42810">
    <property type="entry name" value="PURINE PERMEASE C1399.01C-RELATED"/>
    <property type="match status" value="1"/>
</dbReference>
<evidence type="ECO:0000313" key="10">
    <source>
        <dbReference type="Proteomes" id="UP000253204"/>
    </source>
</evidence>
<evidence type="ECO:0000256" key="8">
    <source>
        <dbReference type="SAM" id="Phobius"/>
    </source>
</evidence>
<feature type="compositionally biased region" description="Low complexity" evidence="7">
    <location>
        <begin position="475"/>
        <end position="487"/>
    </location>
</feature>
<reference evidence="9 10" key="1">
    <citation type="submission" date="2018-07" db="EMBL/GenBank/DDBJ databases">
        <title>Halomonas rutogse sp. nov., isolated from Lake TangqianCo on Tibetan Plateau.</title>
        <authorList>
            <person name="Lu H."/>
            <person name="Xing P."/>
            <person name="Wu Q."/>
        </authorList>
    </citation>
    <scope>NUCLEOTIDE SEQUENCE [LARGE SCALE GENOMIC DNA]</scope>
    <source>
        <strain evidence="9 10">TQ8S</strain>
    </source>
</reference>
<feature type="transmembrane region" description="Helical" evidence="8">
    <location>
        <begin position="68"/>
        <end position="89"/>
    </location>
</feature>
<feature type="transmembrane region" description="Helical" evidence="8">
    <location>
        <begin position="334"/>
        <end position="353"/>
    </location>
</feature>
<evidence type="ECO:0000256" key="1">
    <source>
        <dbReference type="ARBA" id="ARBA00004141"/>
    </source>
</evidence>
<dbReference type="NCBIfam" id="TIGR00801">
    <property type="entry name" value="ncs2"/>
    <property type="match status" value="1"/>
</dbReference>
<evidence type="ECO:0000256" key="4">
    <source>
        <dbReference type="ARBA" id="ARBA00022692"/>
    </source>
</evidence>
<feature type="transmembrane region" description="Helical" evidence="8">
    <location>
        <begin position="184"/>
        <end position="204"/>
    </location>
</feature>
<dbReference type="PANTHER" id="PTHR42810:SF2">
    <property type="entry name" value="PURINE PERMEASE C1399.01C-RELATED"/>
    <property type="match status" value="1"/>
</dbReference>
<dbReference type="OrthoDB" id="9805749at2"/>
<accession>A0A368TRX0</accession>
<feature type="transmembrane region" description="Helical" evidence="8">
    <location>
        <begin position="425"/>
        <end position="443"/>
    </location>
</feature>
<evidence type="ECO:0000256" key="3">
    <source>
        <dbReference type="ARBA" id="ARBA00022448"/>
    </source>
</evidence>
<organism evidence="9 10">
    <name type="scientific">Vreelandella rituensis</name>
    <dbReference type="NCBI Taxonomy" id="2282306"/>
    <lineage>
        <taxon>Bacteria</taxon>
        <taxon>Pseudomonadati</taxon>
        <taxon>Pseudomonadota</taxon>
        <taxon>Gammaproteobacteria</taxon>
        <taxon>Oceanospirillales</taxon>
        <taxon>Halomonadaceae</taxon>
        <taxon>Vreelandella</taxon>
    </lineage>
</organism>
<evidence type="ECO:0000256" key="6">
    <source>
        <dbReference type="ARBA" id="ARBA00023136"/>
    </source>
</evidence>
<feature type="transmembrane region" description="Helical" evidence="8">
    <location>
        <begin position="145"/>
        <end position="163"/>
    </location>
</feature>
<evidence type="ECO:0000256" key="5">
    <source>
        <dbReference type="ARBA" id="ARBA00022989"/>
    </source>
</evidence>
<dbReference type="NCBIfam" id="NF037981">
    <property type="entry name" value="NCS2_1"/>
    <property type="match status" value="1"/>
</dbReference>
<protein>
    <submittedName>
        <fullName evidence="9">Purine permease</fullName>
    </submittedName>
</protein>
<dbReference type="EMBL" id="QPIJ01000058">
    <property type="protein sequence ID" value="RCV86872.1"/>
    <property type="molecule type" value="Genomic_DNA"/>
</dbReference>
<comment type="caution">
    <text evidence="9">The sequence shown here is derived from an EMBL/GenBank/DDBJ whole genome shotgun (WGS) entry which is preliminary data.</text>
</comment>
<keyword evidence="10" id="KW-1185">Reference proteome</keyword>
<dbReference type="GO" id="GO:0005886">
    <property type="term" value="C:plasma membrane"/>
    <property type="evidence" value="ECO:0007669"/>
    <property type="project" value="TreeGrafter"/>
</dbReference>
<evidence type="ECO:0000256" key="7">
    <source>
        <dbReference type="SAM" id="MobiDB-lite"/>
    </source>
</evidence>
<feature type="transmembrane region" description="Helical" evidence="8">
    <location>
        <begin position="210"/>
        <end position="232"/>
    </location>
</feature>
<dbReference type="RefSeq" id="WP_114488196.1">
    <property type="nucleotide sequence ID" value="NZ_CBCSHM010000060.1"/>
</dbReference>
<feature type="region of interest" description="Disordered" evidence="7">
    <location>
        <begin position="459"/>
        <end position="493"/>
    </location>
</feature>
<sequence>MSKASASSVQRKRVSEKNTSLFDFYGKPRFLKALPLSLQHLLAMIAGVITPPIIVAGVVGASMEEKLLLIQIAVLASGVCTVFHLYGVWKFGARLPAIFGVGFAYVPTLVAVGAQYGIEGILGAQLIGGMTMVVVGYFIQYIRHLFPPVVAGTVVLVIGLSLYDIAIRYMAGSGNVNAPNFGDPINWIVAVVTLLTVLIAAQFGKGVIKLSAIIVGIVVGYLLALALGMVSFGNVASAPWIAIPQVMPFEMEFHAAAIASMIVICIINSVQTIGDLSATTVGGMNRELKTKELTGGLLGNGLTTTISSFFGALPTATFSQNVGIVAMTKVISRYVLALAGIFMILAGLSPKFGAIMTTIPYPVLGGATITVFGMITMTGIQLLVKDEMSARNMTIVGLALALSLGIASVPSAIEQFPAMLRDLIGGAPIVVAAITAFTLNIVLPKKSLSDEAKEREAIAKADEEAAKAESDKLNQKLSQNQNLSQSNANTHAD</sequence>
<feature type="transmembrane region" description="Helical" evidence="8">
    <location>
        <begin position="253"/>
        <end position="273"/>
    </location>
</feature>
<keyword evidence="6 8" id="KW-0472">Membrane</keyword>
<feature type="transmembrane region" description="Helical" evidence="8">
    <location>
        <begin position="121"/>
        <end position="139"/>
    </location>
</feature>
<feature type="transmembrane region" description="Helical" evidence="8">
    <location>
        <begin position="41"/>
        <end position="61"/>
    </location>
</feature>
<feature type="transmembrane region" description="Helical" evidence="8">
    <location>
        <begin position="395"/>
        <end position="413"/>
    </location>
</feature>
<keyword evidence="5 8" id="KW-1133">Transmembrane helix</keyword>